<keyword evidence="3" id="KW-1185">Reference proteome</keyword>
<dbReference type="EMBL" id="KV419430">
    <property type="protein sequence ID" value="KZS89049.1"/>
    <property type="molecule type" value="Genomic_DNA"/>
</dbReference>
<feature type="region of interest" description="Disordered" evidence="1">
    <location>
        <begin position="16"/>
        <end position="47"/>
    </location>
</feature>
<dbReference type="AlphaFoldDB" id="A0A164PUL7"/>
<gene>
    <name evidence="2" type="ORF">SISNIDRAFT_469559</name>
</gene>
<evidence type="ECO:0000256" key="1">
    <source>
        <dbReference type="SAM" id="MobiDB-lite"/>
    </source>
</evidence>
<dbReference type="Proteomes" id="UP000076722">
    <property type="component" value="Unassembled WGS sequence"/>
</dbReference>
<evidence type="ECO:0000313" key="2">
    <source>
        <dbReference type="EMBL" id="KZS89049.1"/>
    </source>
</evidence>
<protein>
    <submittedName>
        <fullName evidence="2">Uncharacterized protein</fullName>
    </submittedName>
</protein>
<feature type="compositionally biased region" description="Basic and acidic residues" evidence="1">
    <location>
        <begin position="156"/>
        <end position="165"/>
    </location>
</feature>
<feature type="region of interest" description="Disordered" evidence="1">
    <location>
        <begin position="147"/>
        <end position="181"/>
    </location>
</feature>
<proteinExistence type="predicted"/>
<accession>A0A164PUL7</accession>
<reference evidence="2 3" key="1">
    <citation type="journal article" date="2016" name="Mol. Biol. Evol.">
        <title>Comparative Genomics of Early-Diverging Mushroom-Forming Fungi Provides Insights into the Origins of Lignocellulose Decay Capabilities.</title>
        <authorList>
            <person name="Nagy L.G."/>
            <person name="Riley R."/>
            <person name="Tritt A."/>
            <person name="Adam C."/>
            <person name="Daum C."/>
            <person name="Floudas D."/>
            <person name="Sun H."/>
            <person name="Yadav J.S."/>
            <person name="Pangilinan J."/>
            <person name="Larsson K.H."/>
            <person name="Matsuura K."/>
            <person name="Barry K."/>
            <person name="Labutti K."/>
            <person name="Kuo R."/>
            <person name="Ohm R.A."/>
            <person name="Bhattacharya S.S."/>
            <person name="Shirouzu T."/>
            <person name="Yoshinaga Y."/>
            <person name="Martin F.M."/>
            <person name="Grigoriev I.V."/>
            <person name="Hibbett D.S."/>
        </authorList>
    </citation>
    <scope>NUCLEOTIDE SEQUENCE [LARGE SCALE GENOMIC DNA]</scope>
    <source>
        <strain evidence="2 3">HHB9708</strain>
    </source>
</reference>
<name>A0A164PUL7_9AGAM</name>
<organism evidence="2 3">
    <name type="scientific">Sistotremastrum niveocremeum HHB9708</name>
    <dbReference type="NCBI Taxonomy" id="1314777"/>
    <lineage>
        <taxon>Eukaryota</taxon>
        <taxon>Fungi</taxon>
        <taxon>Dikarya</taxon>
        <taxon>Basidiomycota</taxon>
        <taxon>Agaricomycotina</taxon>
        <taxon>Agaricomycetes</taxon>
        <taxon>Sistotremastrales</taxon>
        <taxon>Sistotremastraceae</taxon>
        <taxon>Sertulicium</taxon>
        <taxon>Sertulicium niveocremeum</taxon>
    </lineage>
</organism>
<evidence type="ECO:0000313" key="3">
    <source>
        <dbReference type="Proteomes" id="UP000076722"/>
    </source>
</evidence>
<sequence length="319" mass="36986">MVNAEWAHSLPSVTTVGTAKGSAQEGPRLRRSFCKRPSSDVPSEENNMLRQSEWRIKSRRIMTYQAHERTLKACLMTSRWGRPPRSHQFCVIPGAMSLELDWTPDTRYCEKRHDAAEFSAGTTATDPPCMPRLHTWRIRKRLRTMHRGGRKRIRKESKGEKDHRRSNFYRPLNRNIETSGRQVQDEEKTGRFWLKFGSSAFLADLERSIQLGQDGLVDDDHGARTDRPRSERIDLINRYKQGGSYHFGLILLLMGLSCMSEPPYETRFHNLGWYKRYIIPPETQSDTNKSLVSRFSGITYSVAYSWAISDIEEAVMLRT</sequence>